<reference evidence="7" key="1">
    <citation type="journal article" date="2023" name="IMA Fungus">
        <title>Comparative genomic study of the Penicillium genus elucidates a diverse pangenome and 15 lateral gene transfer events.</title>
        <authorList>
            <person name="Petersen C."/>
            <person name="Sorensen T."/>
            <person name="Nielsen M.R."/>
            <person name="Sondergaard T.E."/>
            <person name="Sorensen J.L."/>
            <person name="Fitzpatrick D.A."/>
            <person name="Frisvad J.C."/>
            <person name="Nielsen K.L."/>
        </authorList>
    </citation>
    <scope>NUCLEOTIDE SEQUENCE</scope>
    <source>
        <strain evidence="7">IBT 17514</strain>
    </source>
</reference>
<evidence type="ECO:0000256" key="5">
    <source>
        <dbReference type="SAM" id="Phobius"/>
    </source>
</evidence>
<dbReference type="Proteomes" id="UP001215712">
    <property type="component" value="Unassembled WGS sequence"/>
</dbReference>
<organism evidence="7 8">
    <name type="scientific">Penicillium malachiteum</name>
    <dbReference type="NCBI Taxonomy" id="1324776"/>
    <lineage>
        <taxon>Eukaryota</taxon>
        <taxon>Fungi</taxon>
        <taxon>Dikarya</taxon>
        <taxon>Ascomycota</taxon>
        <taxon>Pezizomycotina</taxon>
        <taxon>Eurotiomycetes</taxon>
        <taxon>Eurotiomycetidae</taxon>
        <taxon>Eurotiales</taxon>
        <taxon>Aspergillaceae</taxon>
        <taxon>Penicillium</taxon>
    </lineage>
</organism>
<reference evidence="7" key="2">
    <citation type="submission" date="2023-01" db="EMBL/GenBank/DDBJ databases">
        <authorList>
            <person name="Petersen C."/>
        </authorList>
    </citation>
    <scope>NUCLEOTIDE SEQUENCE</scope>
    <source>
        <strain evidence="7">IBT 17514</strain>
    </source>
</reference>
<evidence type="ECO:0000256" key="4">
    <source>
        <dbReference type="ARBA" id="ARBA00023136"/>
    </source>
</evidence>
<dbReference type="Pfam" id="PF01544">
    <property type="entry name" value="CorA"/>
    <property type="match status" value="1"/>
</dbReference>
<dbReference type="GO" id="GO:0046873">
    <property type="term" value="F:metal ion transmembrane transporter activity"/>
    <property type="evidence" value="ECO:0007669"/>
    <property type="project" value="InterPro"/>
</dbReference>
<keyword evidence="3 5" id="KW-1133">Transmembrane helix</keyword>
<dbReference type="AlphaFoldDB" id="A0AAD6HKL3"/>
<evidence type="ECO:0000313" key="8">
    <source>
        <dbReference type="Proteomes" id="UP001215712"/>
    </source>
</evidence>
<evidence type="ECO:0000256" key="1">
    <source>
        <dbReference type="ARBA" id="ARBA00004141"/>
    </source>
</evidence>
<evidence type="ECO:0000256" key="3">
    <source>
        <dbReference type="ARBA" id="ARBA00022989"/>
    </source>
</evidence>
<dbReference type="InterPro" id="IPR002523">
    <property type="entry name" value="MgTranspt_CorA/ZnTranspt_ZntB"/>
</dbReference>
<dbReference type="InterPro" id="IPR045863">
    <property type="entry name" value="CorA_TM1_TM2"/>
</dbReference>
<sequence length="370" mass="43112">MLKAITSEHRINSLFWQLPLCFFDRLGEGLDLEGGFCVPYTETRTGSVIEISYTIRYPEYKPKAQRWDIRQTGLYHKYDFATGQSTYILINPNPRSKAFTKIEEWLFNPYSEIQDNPFWLHSMLFSTYYPACRSRIMDLEREFLPLSDSAFAAFIDEPLSLKYHNLNTLTKLESHFLQLSTILAGAIDVLDELCTLLRTTPSLSNASYVLQDLRNQHRQCVAYCRTSKHIQQRIQSIARLLADTLLLRDQVVASEQNKNMLQLNESAVFITRLSLLYLPPSFIATFFGMNFFAMDQNNSTIVGTSMLWIFFIVSAILTAFTFLVYYCLLHRNSPMVRRLVQRLPQINIQSMKQRFRIRQRSGLELEHFPA</sequence>
<comment type="subcellular location">
    <subcellularLocation>
        <location evidence="1">Membrane</location>
        <topology evidence="1">Multi-pass membrane protein</topology>
    </subcellularLocation>
</comment>
<dbReference type="EMBL" id="JAQJAN010000008">
    <property type="protein sequence ID" value="KAJ5724723.1"/>
    <property type="molecule type" value="Genomic_DNA"/>
</dbReference>
<keyword evidence="8" id="KW-1185">Reference proteome</keyword>
<feature type="transmembrane region" description="Helical" evidence="5">
    <location>
        <begin position="306"/>
        <end position="328"/>
    </location>
</feature>
<gene>
    <name evidence="7" type="ORF">N7493_006451</name>
</gene>
<protein>
    <submittedName>
        <fullName evidence="7">Mg2+ transporter protein CorA-like/Zinc transport protein ZntB</fullName>
    </submittedName>
</protein>
<keyword evidence="2 5" id="KW-0812">Transmembrane</keyword>
<keyword evidence="4 5" id="KW-0472">Membrane</keyword>
<evidence type="ECO:0000313" key="7">
    <source>
        <dbReference type="EMBL" id="KAJ5724723.1"/>
    </source>
</evidence>
<dbReference type="InterPro" id="IPR058257">
    <property type="entry name" value="CorA-like_dom"/>
</dbReference>
<proteinExistence type="predicted"/>
<comment type="caution">
    <text evidence="7">The sequence shown here is derived from an EMBL/GenBank/DDBJ whole genome shotgun (WGS) entry which is preliminary data.</text>
</comment>
<dbReference type="Gene3D" id="1.20.58.340">
    <property type="entry name" value="Magnesium transport protein CorA, transmembrane region"/>
    <property type="match status" value="1"/>
</dbReference>
<accession>A0AAD6HKL3</accession>
<dbReference type="SUPFAM" id="SSF144083">
    <property type="entry name" value="Magnesium transport protein CorA, transmembrane region"/>
    <property type="match status" value="1"/>
</dbReference>
<feature type="transmembrane region" description="Helical" evidence="5">
    <location>
        <begin position="275"/>
        <end position="294"/>
    </location>
</feature>
<dbReference type="GO" id="GO:0016020">
    <property type="term" value="C:membrane"/>
    <property type="evidence" value="ECO:0007669"/>
    <property type="project" value="UniProtKB-SubCell"/>
</dbReference>
<dbReference type="Pfam" id="PF26616">
    <property type="entry name" value="CorA-like"/>
    <property type="match status" value="1"/>
</dbReference>
<evidence type="ECO:0000256" key="2">
    <source>
        <dbReference type="ARBA" id="ARBA00022692"/>
    </source>
</evidence>
<name>A0AAD6HKL3_9EURO</name>
<feature type="domain" description="CorA-like transporter" evidence="6">
    <location>
        <begin position="44"/>
        <end position="94"/>
    </location>
</feature>
<evidence type="ECO:0000259" key="6">
    <source>
        <dbReference type="Pfam" id="PF26616"/>
    </source>
</evidence>